<organism evidence="2 3">
    <name type="scientific">Cryptolaemus montrouzieri</name>
    <dbReference type="NCBI Taxonomy" id="559131"/>
    <lineage>
        <taxon>Eukaryota</taxon>
        <taxon>Metazoa</taxon>
        <taxon>Ecdysozoa</taxon>
        <taxon>Arthropoda</taxon>
        <taxon>Hexapoda</taxon>
        <taxon>Insecta</taxon>
        <taxon>Pterygota</taxon>
        <taxon>Neoptera</taxon>
        <taxon>Endopterygota</taxon>
        <taxon>Coleoptera</taxon>
        <taxon>Polyphaga</taxon>
        <taxon>Cucujiformia</taxon>
        <taxon>Coccinelloidea</taxon>
        <taxon>Coccinellidae</taxon>
        <taxon>Scymninae</taxon>
        <taxon>Scymnini</taxon>
        <taxon>Cryptolaemus</taxon>
    </lineage>
</organism>
<dbReference type="Proteomes" id="UP001516400">
    <property type="component" value="Unassembled WGS sequence"/>
</dbReference>
<feature type="domain" description="PiggyBac transposable element-derived protein" evidence="1">
    <location>
        <begin position="85"/>
        <end position="157"/>
    </location>
</feature>
<protein>
    <recommendedName>
        <fullName evidence="1">PiggyBac transposable element-derived protein domain-containing protein</fullName>
    </recommendedName>
</protein>
<comment type="caution">
    <text evidence="2">The sequence shown here is derived from an EMBL/GenBank/DDBJ whole genome shotgun (WGS) entry which is preliminary data.</text>
</comment>
<proteinExistence type="predicted"/>
<evidence type="ECO:0000313" key="3">
    <source>
        <dbReference type="Proteomes" id="UP001516400"/>
    </source>
</evidence>
<keyword evidence="3" id="KW-1185">Reference proteome</keyword>
<accession>A0ABD2NBL4</accession>
<dbReference type="EMBL" id="JABFTP020000083">
    <property type="protein sequence ID" value="KAL3275749.1"/>
    <property type="molecule type" value="Genomic_DNA"/>
</dbReference>
<evidence type="ECO:0000313" key="2">
    <source>
        <dbReference type="EMBL" id="KAL3275749.1"/>
    </source>
</evidence>
<gene>
    <name evidence="2" type="ORF">HHI36_020495</name>
</gene>
<dbReference type="Pfam" id="PF13843">
    <property type="entry name" value="DDE_Tnp_1_7"/>
    <property type="match status" value="1"/>
</dbReference>
<sequence>MSRRAYTDEELLRILEHSDDEDDIYSDLFGEGNHDEMSSLTRQWLRFGDPSTLPSLAHNMSVGDLWMMFPAVKRSLMTREDNRTSLPNAVGIKFHLLCDLCDCQTRFILGFIIYTGARTQVSFFEEELVKSGKVVVTLIQQCLRKGILFMSIIFIQALHCFNVCTIVKQMQVKQHVKTERICLN</sequence>
<reference evidence="2 3" key="1">
    <citation type="journal article" date="2021" name="BMC Biol.">
        <title>Horizontally acquired antibacterial genes associated with adaptive radiation of ladybird beetles.</title>
        <authorList>
            <person name="Li H.S."/>
            <person name="Tang X.F."/>
            <person name="Huang Y.H."/>
            <person name="Xu Z.Y."/>
            <person name="Chen M.L."/>
            <person name="Du X.Y."/>
            <person name="Qiu B.Y."/>
            <person name="Chen P.T."/>
            <person name="Zhang W."/>
            <person name="Slipinski A."/>
            <person name="Escalona H.E."/>
            <person name="Waterhouse R.M."/>
            <person name="Zwick A."/>
            <person name="Pang H."/>
        </authorList>
    </citation>
    <scope>NUCLEOTIDE SEQUENCE [LARGE SCALE GENOMIC DNA]</scope>
    <source>
        <strain evidence="2">SYSU2018</strain>
    </source>
</reference>
<evidence type="ECO:0000259" key="1">
    <source>
        <dbReference type="Pfam" id="PF13843"/>
    </source>
</evidence>
<name>A0ABD2NBL4_9CUCU</name>
<dbReference type="InterPro" id="IPR029526">
    <property type="entry name" value="PGBD"/>
</dbReference>
<dbReference type="AlphaFoldDB" id="A0ABD2NBL4"/>